<feature type="binding site" evidence="16">
    <location>
        <position position="114"/>
    </location>
    <ligand>
        <name>K(+)</name>
        <dbReference type="ChEBI" id="CHEBI:29103"/>
    </ligand>
</feature>
<comment type="catalytic activity">
    <reaction evidence="1 16">
        <text>(R)-pantothenate + ATP = (R)-4'-phosphopantothenate + ADP + H(+)</text>
        <dbReference type="Rhea" id="RHEA:16373"/>
        <dbReference type="ChEBI" id="CHEBI:10986"/>
        <dbReference type="ChEBI" id="CHEBI:15378"/>
        <dbReference type="ChEBI" id="CHEBI:29032"/>
        <dbReference type="ChEBI" id="CHEBI:30616"/>
        <dbReference type="ChEBI" id="CHEBI:456216"/>
        <dbReference type="EC" id="2.7.1.33"/>
    </reaction>
</comment>
<evidence type="ECO:0000256" key="5">
    <source>
        <dbReference type="ARBA" id="ARBA00011738"/>
    </source>
</evidence>
<dbReference type="InterPro" id="IPR004619">
    <property type="entry name" value="Type_III_PanK"/>
</dbReference>
<evidence type="ECO:0000256" key="3">
    <source>
        <dbReference type="ARBA" id="ARBA00004496"/>
    </source>
</evidence>
<name>A0ABW7N9B8_9BACT</name>
<evidence type="ECO:0000256" key="7">
    <source>
        <dbReference type="ARBA" id="ARBA00022490"/>
    </source>
</evidence>
<keyword evidence="9 16" id="KW-0547">Nucleotide-binding</keyword>
<dbReference type="NCBIfam" id="TIGR00671">
    <property type="entry name" value="baf"/>
    <property type="match status" value="1"/>
</dbReference>
<protein>
    <recommendedName>
        <fullName evidence="15 16">Type III pantothenate kinase</fullName>
        <ecNumber evidence="6 16">2.7.1.33</ecNumber>
    </recommendedName>
    <alternativeName>
        <fullName evidence="16">PanK-III</fullName>
    </alternativeName>
    <alternativeName>
        <fullName evidence="16">Pantothenic acid kinase</fullName>
    </alternativeName>
</protein>
<feature type="binding site" evidence="16">
    <location>
        <position position="172"/>
    </location>
    <ligand>
        <name>substrate</name>
    </ligand>
</feature>
<evidence type="ECO:0000256" key="9">
    <source>
        <dbReference type="ARBA" id="ARBA00022741"/>
    </source>
</evidence>
<dbReference type="GO" id="GO:0004594">
    <property type="term" value="F:pantothenate kinase activity"/>
    <property type="evidence" value="ECO:0007669"/>
    <property type="project" value="UniProtKB-EC"/>
</dbReference>
<evidence type="ECO:0000256" key="8">
    <source>
        <dbReference type="ARBA" id="ARBA00022679"/>
    </source>
</evidence>
<feature type="binding site" evidence="16">
    <location>
        <position position="117"/>
    </location>
    <ligand>
        <name>ATP</name>
        <dbReference type="ChEBI" id="CHEBI:30616"/>
    </ligand>
</feature>
<gene>
    <name evidence="16" type="primary">coaX</name>
    <name evidence="17" type="ORF">ACHKAR_10790</name>
</gene>
<keyword evidence="18" id="KW-1185">Reference proteome</keyword>
<comment type="pathway">
    <text evidence="4 16">Cofactor biosynthesis; coenzyme A biosynthesis; CoA from (R)-pantothenate: step 1/5.</text>
</comment>
<feature type="binding site" evidence="16">
    <location>
        <begin position="92"/>
        <end position="95"/>
    </location>
    <ligand>
        <name>substrate</name>
    </ligand>
</feature>
<dbReference type="Pfam" id="PF03309">
    <property type="entry name" value="Pan_kinase"/>
    <property type="match status" value="1"/>
</dbReference>
<evidence type="ECO:0000256" key="15">
    <source>
        <dbReference type="ARBA" id="ARBA00040883"/>
    </source>
</evidence>
<evidence type="ECO:0000256" key="10">
    <source>
        <dbReference type="ARBA" id="ARBA00022777"/>
    </source>
</evidence>
<keyword evidence="8 16" id="KW-0808">Transferase</keyword>
<evidence type="ECO:0000256" key="12">
    <source>
        <dbReference type="ARBA" id="ARBA00022958"/>
    </source>
</evidence>
<comment type="subcellular location">
    <subcellularLocation>
        <location evidence="3 16">Cytoplasm</location>
    </subcellularLocation>
</comment>
<evidence type="ECO:0000256" key="14">
    <source>
        <dbReference type="ARBA" id="ARBA00038036"/>
    </source>
</evidence>
<sequence>MENEGNVVVDIGNSKIKTAIFEGERLVSRFAADHLEEVFQHYNKASYRWIFSSVGDDPSAHSRISALKDHLILSRDTPLPISLDYQTPETLGVDRIAASVGAFHLYKKSCLVIDAGTCITYDLVDKTGVYRGGAIAPGLKMRMKAMSHFTKRLPDVSAEWEEIPLKTQGKTTRECLVTGAFDGVVHEMDGFIEAFLKEYEDLAVILTGGDANYFESKLKAPIFADFDLVLTGLNTILNYNK</sequence>
<keyword evidence="13 16" id="KW-0173">Coenzyme A biosynthesis</keyword>
<dbReference type="Gene3D" id="3.30.420.40">
    <property type="match status" value="1"/>
</dbReference>
<dbReference type="InterPro" id="IPR043129">
    <property type="entry name" value="ATPase_NBD"/>
</dbReference>
<comment type="cofactor">
    <cofactor evidence="16">
        <name>NH4(+)</name>
        <dbReference type="ChEBI" id="CHEBI:28938"/>
    </cofactor>
    <cofactor evidence="16">
        <name>K(+)</name>
        <dbReference type="ChEBI" id="CHEBI:29103"/>
    </cofactor>
    <text evidence="16">A monovalent cation. Ammonium or potassium.</text>
</comment>
<dbReference type="SUPFAM" id="SSF53067">
    <property type="entry name" value="Actin-like ATPase domain"/>
    <property type="match status" value="2"/>
</dbReference>
<comment type="cofactor">
    <cofactor evidence="2">
        <name>K(+)</name>
        <dbReference type="ChEBI" id="CHEBI:29103"/>
    </cofactor>
</comment>
<reference evidence="17 18" key="1">
    <citation type="journal article" date="2013" name="Int. J. Syst. Evol. Microbiol.">
        <title>Marinoscillum luteum sp. nov., isolated from marine sediment.</title>
        <authorList>
            <person name="Cha I.T."/>
            <person name="Park S.J."/>
            <person name="Kim S.J."/>
            <person name="Kim J.G."/>
            <person name="Jung M.Y."/>
            <person name="Shin K.S."/>
            <person name="Kwon K.K."/>
            <person name="Yang S.H."/>
            <person name="Seo Y.S."/>
            <person name="Rhee S.K."/>
        </authorList>
    </citation>
    <scope>NUCLEOTIDE SEQUENCE [LARGE SCALE GENOMIC DNA]</scope>
    <source>
        <strain evidence="17 18">KCTC 23939</strain>
    </source>
</reference>
<dbReference type="EMBL" id="JBIPKE010000016">
    <property type="protein sequence ID" value="MFH6983932.1"/>
    <property type="molecule type" value="Genomic_DNA"/>
</dbReference>
<evidence type="ECO:0000256" key="11">
    <source>
        <dbReference type="ARBA" id="ARBA00022840"/>
    </source>
</evidence>
<evidence type="ECO:0000313" key="17">
    <source>
        <dbReference type="EMBL" id="MFH6983932.1"/>
    </source>
</evidence>
<dbReference type="Proteomes" id="UP001610063">
    <property type="component" value="Unassembled WGS sequence"/>
</dbReference>
<feature type="binding site" evidence="16">
    <location>
        <begin position="10"/>
        <end position="17"/>
    </location>
    <ligand>
        <name>ATP</name>
        <dbReference type="ChEBI" id="CHEBI:30616"/>
    </ligand>
</feature>
<dbReference type="HAMAP" id="MF_01274">
    <property type="entry name" value="Pantothen_kinase_3"/>
    <property type="match status" value="1"/>
</dbReference>
<comment type="caution">
    <text evidence="17">The sequence shown here is derived from an EMBL/GenBank/DDBJ whole genome shotgun (WGS) entry which is preliminary data.</text>
</comment>
<comment type="similarity">
    <text evidence="14 16">Belongs to the type III pantothenate kinase family.</text>
</comment>
<dbReference type="CDD" id="cd24015">
    <property type="entry name" value="ASKHA_NBD_PanK-III"/>
    <property type="match status" value="1"/>
</dbReference>
<dbReference type="EC" id="2.7.1.33" evidence="6 16"/>
<keyword evidence="10 16" id="KW-0418">Kinase</keyword>
<evidence type="ECO:0000256" key="13">
    <source>
        <dbReference type="ARBA" id="ARBA00022993"/>
    </source>
</evidence>
<dbReference type="PANTHER" id="PTHR34265:SF1">
    <property type="entry name" value="TYPE III PANTOTHENATE KINASE"/>
    <property type="match status" value="1"/>
</dbReference>
<evidence type="ECO:0000256" key="1">
    <source>
        <dbReference type="ARBA" id="ARBA00001206"/>
    </source>
</evidence>
<evidence type="ECO:0000256" key="4">
    <source>
        <dbReference type="ARBA" id="ARBA00005225"/>
    </source>
</evidence>
<feature type="binding site" evidence="16">
    <location>
        <position position="85"/>
    </location>
    <ligand>
        <name>substrate</name>
    </ligand>
</feature>
<accession>A0ABW7N9B8</accession>
<keyword evidence="12 16" id="KW-0630">Potassium</keyword>
<keyword evidence="7 16" id="KW-0963">Cytoplasm</keyword>
<keyword evidence="11 16" id="KW-0067">ATP-binding</keyword>
<dbReference type="RefSeq" id="WP_395417439.1">
    <property type="nucleotide sequence ID" value="NZ_JBIPKE010000016.1"/>
</dbReference>
<organism evidence="17 18">
    <name type="scientific">Marinoscillum luteum</name>
    <dbReference type="NCBI Taxonomy" id="861051"/>
    <lineage>
        <taxon>Bacteria</taxon>
        <taxon>Pseudomonadati</taxon>
        <taxon>Bacteroidota</taxon>
        <taxon>Cytophagia</taxon>
        <taxon>Cytophagales</taxon>
        <taxon>Reichenbachiellaceae</taxon>
        <taxon>Marinoscillum</taxon>
    </lineage>
</organism>
<evidence type="ECO:0000313" key="18">
    <source>
        <dbReference type="Proteomes" id="UP001610063"/>
    </source>
</evidence>
<comment type="subunit">
    <text evidence="5 16">Homodimer.</text>
</comment>
<feature type="active site" description="Proton acceptor" evidence="16">
    <location>
        <position position="94"/>
    </location>
</feature>
<keyword evidence="16" id="KW-0479">Metal-binding</keyword>
<proteinExistence type="inferred from homology"/>
<evidence type="ECO:0000256" key="2">
    <source>
        <dbReference type="ARBA" id="ARBA00001958"/>
    </source>
</evidence>
<comment type="function">
    <text evidence="16">Catalyzes the phosphorylation of pantothenate (Pan), the first step in CoA biosynthesis.</text>
</comment>
<dbReference type="PANTHER" id="PTHR34265">
    <property type="entry name" value="TYPE III PANTOTHENATE KINASE"/>
    <property type="match status" value="1"/>
</dbReference>
<evidence type="ECO:0000256" key="6">
    <source>
        <dbReference type="ARBA" id="ARBA00012102"/>
    </source>
</evidence>
<evidence type="ECO:0000256" key="16">
    <source>
        <dbReference type="HAMAP-Rule" id="MF_01274"/>
    </source>
</evidence>